<feature type="region of interest" description="Disordered" evidence="1">
    <location>
        <begin position="1"/>
        <end position="25"/>
    </location>
</feature>
<organism evidence="2 3">
    <name type="scientific">Streptomyces daliensis</name>
    <dbReference type="NCBI Taxonomy" id="299421"/>
    <lineage>
        <taxon>Bacteria</taxon>
        <taxon>Bacillati</taxon>
        <taxon>Actinomycetota</taxon>
        <taxon>Actinomycetes</taxon>
        <taxon>Kitasatosporales</taxon>
        <taxon>Streptomycetaceae</taxon>
        <taxon>Streptomyces</taxon>
    </lineage>
</organism>
<evidence type="ECO:0000313" key="2">
    <source>
        <dbReference type="EMBL" id="MBR7677061.1"/>
    </source>
</evidence>
<feature type="compositionally biased region" description="Gly residues" evidence="1">
    <location>
        <begin position="125"/>
        <end position="139"/>
    </location>
</feature>
<keyword evidence="3" id="KW-1185">Reference proteome</keyword>
<sequence length="279" mass="27608">MRRQGQSRRTATATTLRPYATGRRGGGALTASAALLCLGTLTPLLAGCGGGGGDEGYVAVGAAEPSAPGSSAERVPPEGGVELVPLDEGDAGESADAGEGAGEGAGSSRSPSAKGGPSSAAPSSGAGGGSQSPGPGDGGSADPAPDPDPSPSPSGDDAEDGAEGGGSDSGTARPGGPAALKVGEPERKKTDDRWCEKVTVAFRNTGGEPVRTGTVTFGTHIIGGLGVDWATIESERKLPVPIGAGEKKEKTWTVCVDQWRVPLGMHIETQDVKVTGWNR</sequence>
<dbReference type="AlphaFoldDB" id="A0A8T4IX90"/>
<dbReference type="Proteomes" id="UP000675554">
    <property type="component" value="Unassembled WGS sequence"/>
</dbReference>
<comment type="caution">
    <text evidence="2">The sequence shown here is derived from an EMBL/GenBank/DDBJ whole genome shotgun (WGS) entry which is preliminary data.</text>
</comment>
<accession>A0A8T4IX90</accession>
<evidence type="ECO:0000256" key="1">
    <source>
        <dbReference type="SAM" id="MobiDB-lite"/>
    </source>
</evidence>
<dbReference type="EMBL" id="JAGSMN010000818">
    <property type="protein sequence ID" value="MBR7677061.1"/>
    <property type="molecule type" value="Genomic_DNA"/>
</dbReference>
<evidence type="ECO:0000313" key="3">
    <source>
        <dbReference type="Proteomes" id="UP000675554"/>
    </source>
</evidence>
<protein>
    <submittedName>
        <fullName evidence="2">Uncharacterized protein</fullName>
    </submittedName>
</protein>
<feature type="compositionally biased region" description="Low complexity" evidence="1">
    <location>
        <begin position="62"/>
        <end position="73"/>
    </location>
</feature>
<name>A0A8T4IX90_9ACTN</name>
<reference evidence="2" key="1">
    <citation type="submission" date="2021-04" db="EMBL/GenBank/DDBJ databases">
        <title>Sequencing of actinobacteria type strains.</title>
        <authorList>
            <person name="Nguyen G.-S."/>
            <person name="Wentzel A."/>
        </authorList>
    </citation>
    <scope>NUCLEOTIDE SEQUENCE</scope>
    <source>
        <strain evidence="2">DSM 42095</strain>
    </source>
</reference>
<proteinExistence type="predicted"/>
<feature type="compositionally biased region" description="Low complexity" evidence="1">
    <location>
        <begin position="106"/>
        <end position="124"/>
    </location>
</feature>
<gene>
    <name evidence="2" type="ORF">KDA82_29495</name>
</gene>
<feature type="region of interest" description="Disordered" evidence="1">
    <location>
        <begin position="62"/>
        <end position="190"/>
    </location>
</feature>